<dbReference type="InterPro" id="IPR050336">
    <property type="entry name" value="Chromosome_partition/occlusion"/>
</dbReference>
<sequence>MARKHLFEIANTDPAPAEATQTPRQPARPLMGLNLTPSTPVGAISQSLEAINSRASRAEEIERKLSQGHAVIELDPATIDSAIVVDRLGVDAEQQEALVQQIRENGQLVPILVRPHPQEEGRYQLAYGHRRLSAIRKLGIQVKAVVRELSDEELVVSQGQENNSRQDLSYIERCYFALRLEERGFSRDVIMSALGVDKAALSRMIALVKRVPADIIEAVGSAPSIGRQRWAEVADMLEDRAKRARVAKLVSDDEFAAMTSDDRFNAVHKLLATVKVRAAPIGWTASDGTTPVSISENDKRLVLTFDKRVNPQFGTFIQQRLQALYDEFRNSGPKEH</sequence>
<dbReference type="InterPro" id="IPR003115">
    <property type="entry name" value="ParB_N"/>
</dbReference>
<name>A0ABS0SEC5_9HYPH</name>
<accession>A0ABS0SEC5</accession>
<dbReference type="Gene3D" id="3.90.1530.30">
    <property type="match status" value="1"/>
</dbReference>
<dbReference type="InterPro" id="IPR037972">
    <property type="entry name" value="RepB_N"/>
</dbReference>
<comment type="similarity">
    <text evidence="1">Belongs to the ParB family.</text>
</comment>
<comment type="caution">
    <text evidence="4">The sequence shown here is derived from an EMBL/GenBank/DDBJ whole genome shotgun (WGS) entry which is preliminary data.</text>
</comment>
<evidence type="ECO:0000256" key="1">
    <source>
        <dbReference type="ARBA" id="ARBA00006295"/>
    </source>
</evidence>
<dbReference type="EMBL" id="JADGMQ010000009">
    <property type="protein sequence ID" value="MBI1621644.1"/>
    <property type="molecule type" value="Genomic_DNA"/>
</dbReference>
<dbReference type="Pfam" id="PF02195">
    <property type="entry name" value="ParB_N"/>
    <property type="match status" value="1"/>
</dbReference>
<dbReference type="SUPFAM" id="SSF109709">
    <property type="entry name" value="KorB DNA-binding domain-like"/>
    <property type="match status" value="1"/>
</dbReference>
<dbReference type="Gene3D" id="1.10.10.2830">
    <property type="match status" value="1"/>
</dbReference>
<protein>
    <submittedName>
        <fullName evidence="4">Plasmid partitioning protein RepB</fullName>
    </submittedName>
</protein>
<evidence type="ECO:0000313" key="5">
    <source>
        <dbReference type="Proteomes" id="UP000601789"/>
    </source>
</evidence>
<dbReference type="Proteomes" id="UP000601789">
    <property type="component" value="Unassembled WGS sequence"/>
</dbReference>
<evidence type="ECO:0000313" key="4">
    <source>
        <dbReference type="EMBL" id="MBI1621644.1"/>
    </source>
</evidence>
<reference evidence="4 5" key="1">
    <citation type="submission" date="2020-10" db="EMBL/GenBank/DDBJ databases">
        <title>Aquamicrobium zhengzhouensis sp. nov., a exopolysaccharide producing bacterium isolated from farmland soil.</title>
        <authorList>
            <person name="Wang X."/>
        </authorList>
    </citation>
    <scope>NUCLEOTIDE SEQUENCE [LARGE SCALE GENOMIC DNA]</scope>
    <source>
        <strain evidence="5">cd-1</strain>
    </source>
</reference>
<dbReference type="SUPFAM" id="SSF110849">
    <property type="entry name" value="ParB/Sulfiredoxin"/>
    <property type="match status" value="1"/>
</dbReference>
<dbReference type="RefSeq" id="WP_198477067.1">
    <property type="nucleotide sequence ID" value="NZ_JADGMQ010000009.1"/>
</dbReference>
<feature type="domain" description="ParB-like N-terminal" evidence="3">
    <location>
        <begin position="72"/>
        <end position="163"/>
    </location>
</feature>
<gene>
    <name evidence="4" type="primary">repB</name>
    <name evidence="4" type="ORF">IOD40_13355</name>
</gene>
<dbReference type="InterPro" id="IPR004437">
    <property type="entry name" value="ParB/RepB/Spo0J"/>
</dbReference>
<dbReference type="PANTHER" id="PTHR33375">
    <property type="entry name" value="CHROMOSOME-PARTITIONING PROTEIN PARB-RELATED"/>
    <property type="match status" value="1"/>
</dbReference>
<evidence type="ECO:0000256" key="2">
    <source>
        <dbReference type="SAM" id="MobiDB-lite"/>
    </source>
</evidence>
<dbReference type="NCBIfam" id="TIGR00180">
    <property type="entry name" value="parB_part"/>
    <property type="match status" value="1"/>
</dbReference>
<dbReference type="InterPro" id="IPR036086">
    <property type="entry name" value="ParB/Sulfiredoxin_sf"/>
</dbReference>
<dbReference type="PANTHER" id="PTHR33375:SF1">
    <property type="entry name" value="CHROMOSOME-PARTITIONING PROTEIN PARB-RELATED"/>
    <property type="match status" value="1"/>
</dbReference>
<organism evidence="4 5">
    <name type="scientific">Aquamicrobium zhengzhouense</name>
    <dbReference type="NCBI Taxonomy" id="2781738"/>
    <lineage>
        <taxon>Bacteria</taxon>
        <taxon>Pseudomonadati</taxon>
        <taxon>Pseudomonadota</taxon>
        <taxon>Alphaproteobacteria</taxon>
        <taxon>Hyphomicrobiales</taxon>
        <taxon>Phyllobacteriaceae</taxon>
        <taxon>Aquamicrobium</taxon>
    </lineage>
</organism>
<dbReference type="InterPro" id="IPR011111">
    <property type="entry name" value="Plasmid_RepB"/>
</dbReference>
<dbReference type="Pfam" id="PF07506">
    <property type="entry name" value="RepB"/>
    <property type="match status" value="1"/>
</dbReference>
<feature type="region of interest" description="Disordered" evidence="2">
    <location>
        <begin position="9"/>
        <end position="28"/>
    </location>
</feature>
<proteinExistence type="inferred from homology"/>
<keyword evidence="5" id="KW-1185">Reference proteome</keyword>
<evidence type="ECO:0000259" key="3">
    <source>
        <dbReference type="SMART" id="SM00470"/>
    </source>
</evidence>
<dbReference type="SMART" id="SM00470">
    <property type="entry name" value="ParB"/>
    <property type="match status" value="1"/>
</dbReference>
<dbReference type="CDD" id="cd16405">
    <property type="entry name" value="RepB_like_N"/>
    <property type="match status" value="1"/>
</dbReference>
<dbReference type="InterPro" id="IPR017819">
    <property type="entry name" value="Plasmid_partition_RepB"/>
</dbReference>
<dbReference type="NCBIfam" id="TIGR03454">
    <property type="entry name" value="partition_RepB"/>
    <property type="match status" value="1"/>
</dbReference>